<protein>
    <recommendedName>
        <fullName evidence="2">Phosphatase</fullName>
    </recommendedName>
</protein>
<accession>A0A381TQR3</accession>
<reference evidence="1" key="1">
    <citation type="submission" date="2018-05" db="EMBL/GenBank/DDBJ databases">
        <authorList>
            <person name="Lanie J.A."/>
            <person name="Ng W.-L."/>
            <person name="Kazmierczak K.M."/>
            <person name="Andrzejewski T.M."/>
            <person name="Davidsen T.M."/>
            <person name="Wayne K.J."/>
            <person name="Tettelin H."/>
            <person name="Glass J.I."/>
            <person name="Rusch D."/>
            <person name="Podicherti R."/>
            <person name="Tsui H.-C.T."/>
            <person name="Winkler M.E."/>
        </authorList>
    </citation>
    <scope>NUCLEOTIDE SEQUENCE</scope>
</reference>
<name>A0A381TQR3_9ZZZZ</name>
<dbReference type="PANTHER" id="PTHR43434">
    <property type="entry name" value="PHOSPHOGLYCOLATE PHOSPHATASE"/>
    <property type="match status" value="1"/>
</dbReference>
<dbReference type="AlphaFoldDB" id="A0A381TQR3"/>
<sequence length="214" mass="24710">MKYKHIIWDWNGTLLDDRWLCVAAINQTLSDRNMDLIDETRYKEIFCFPVIEYYVKLGFDFNHEPFSVPGTEFVEFYNTNFHRARLHANALRILQSVLVSNRTQSILSAGKQSFLTNWVKDHGLSDYFINVLGIDNHYAAGKTELGRAWMAELDFKDPEVILVGDTVHDSEVAEEIGSDCILVDQGHVTRRRLQETGRAVFNSLEQAWSYINSV</sequence>
<dbReference type="EMBL" id="UINC01005008">
    <property type="protein sequence ID" value="SVA18406.1"/>
    <property type="molecule type" value="Genomic_DNA"/>
</dbReference>
<dbReference type="InterPro" id="IPR050155">
    <property type="entry name" value="HAD-like_hydrolase_sf"/>
</dbReference>
<dbReference type="Gene3D" id="1.10.150.240">
    <property type="entry name" value="Putative phosphatase, domain 2"/>
    <property type="match status" value="1"/>
</dbReference>
<dbReference type="SFLD" id="SFLDG01129">
    <property type="entry name" value="C1.5:_HAD__Beta-PGM__Phosphata"/>
    <property type="match status" value="1"/>
</dbReference>
<dbReference type="Pfam" id="PF13419">
    <property type="entry name" value="HAD_2"/>
    <property type="match status" value="1"/>
</dbReference>
<dbReference type="GO" id="GO:0008967">
    <property type="term" value="F:phosphoglycolate phosphatase activity"/>
    <property type="evidence" value="ECO:0007669"/>
    <property type="project" value="TreeGrafter"/>
</dbReference>
<proteinExistence type="predicted"/>
<dbReference type="InterPro" id="IPR023214">
    <property type="entry name" value="HAD_sf"/>
</dbReference>
<dbReference type="SUPFAM" id="SSF56784">
    <property type="entry name" value="HAD-like"/>
    <property type="match status" value="1"/>
</dbReference>
<organism evidence="1">
    <name type="scientific">marine metagenome</name>
    <dbReference type="NCBI Taxonomy" id="408172"/>
    <lineage>
        <taxon>unclassified sequences</taxon>
        <taxon>metagenomes</taxon>
        <taxon>ecological metagenomes</taxon>
    </lineage>
</organism>
<evidence type="ECO:0008006" key="2">
    <source>
        <dbReference type="Google" id="ProtNLM"/>
    </source>
</evidence>
<dbReference type="SFLD" id="SFLDS00003">
    <property type="entry name" value="Haloacid_Dehalogenase"/>
    <property type="match status" value="1"/>
</dbReference>
<dbReference type="Gene3D" id="3.40.50.1000">
    <property type="entry name" value="HAD superfamily/HAD-like"/>
    <property type="match status" value="1"/>
</dbReference>
<dbReference type="InterPro" id="IPR036412">
    <property type="entry name" value="HAD-like_sf"/>
</dbReference>
<evidence type="ECO:0000313" key="1">
    <source>
        <dbReference type="EMBL" id="SVA18406.1"/>
    </source>
</evidence>
<dbReference type="InterPro" id="IPR041492">
    <property type="entry name" value="HAD_2"/>
</dbReference>
<dbReference type="GO" id="GO:0005829">
    <property type="term" value="C:cytosol"/>
    <property type="evidence" value="ECO:0007669"/>
    <property type="project" value="TreeGrafter"/>
</dbReference>
<dbReference type="GO" id="GO:0006281">
    <property type="term" value="P:DNA repair"/>
    <property type="evidence" value="ECO:0007669"/>
    <property type="project" value="TreeGrafter"/>
</dbReference>
<dbReference type="InterPro" id="IPR023198">
    <property type="entry name" value="PGP-like_dom2"/>
</dbReference>
<dbReference type="PANTHER" id="PTHR43434:SF1">
    <property type="entry name" value="PHOSPHOGLYCOLATE PHOSPHATASE"/>
    <property type="match status" value="1"/>
</dbReference>
<gene>
    <name evidence="1" type="ORF">METZ01_LOCUS71260</name>
</gene>